<feature type="region of interest" description="Disordered" evidence="1">
    <location>
        <begin position="1"/>
        <end position="33"/>
    </location>
</feature>
<gene>
    <name evidence="3" type="ORF">LTR91_008196</name>
</gene>
<evidence type="ECO:0000259" key="2">
    <source>
        <dbReference type="Pfam" id="PF06985"/>
    </source>
</evidence>
<evidence type="ECO:0000256" key="1">
    <source>
        <dbReference type="SAM" id="MobiDB-lite"/>
    </source>
</evidence>
<dbReference type="InterPro" id="IPR052895">
    <property type="entry name" value="HetReg/Transcr_Mod"/>
</dbReference>
<sequence length="745" mass="84596">MYSPGSVRSHHDKTLQHRKNSSSEERTRQGRYRFQRTHAPYSIENRAAVPAIEGLASAISCQPRHAVSANRLMEEEYFEIHEPSDWNQRLQENAAESCRQPASINDIAPFQYKPLGSEKTIRLLKITRISHSDFLHCTMIHMDRYNLLSGSGFIALSYRWGDESIIGTMQLRNVFMHGTTEIAEDYETKELPQSTLDMLVELYKTERITDRWFWIDVLCLNQADILEKSAQVRLMGSIFELASEALVYVGPEIESTALAMDFWEKLRVTFAELPRVDADGKMLYQSHEELLRYTDTTWASPEWEAMQKHLTRPWFRRLWVMQEAVLPRSVIYVWGRFALTAHDMRLFPYWDMRSSLSMMLYQHDSSCWYSAKMISEIAFLRSNRTQANKQWVGVLHNLVWWCDGAHATDPRDRIYGLLGLLDGEDLGIVPDYSLGNTVENVYTDATKRSMTRHPGFNVMYGAGIGWKKNNLMGNNAGETWFKQPDPQSEADPSMTTFETSLPSWVPDFNRTFAHLPGDHLSAGMGHVPVEPVAFDGDFLILPAYVVDTVTLMMDFTSPRPLSGAKVEVQDDPYTTWYLRNALELVKTRHPPPWSAPFYASFWRTLTFNTSDVASDVAQFPPAEYGDTLASLDVVKESGILANSSTRVSTSVQRQRFLTTAMAFGSWHAVCVTSSGWVGLVPRYTTIGDVIAVCPGARAPVVLRSTGNERDGKKLFQFVGTGYVHELNNGIHVAASKGKLESIVLR</sequence>
<comment type="caution">
    <text evidence="3">The sequence shown here is derived from an EMBL/GenBank/DDBJ whole genome shotgun (WGS) entry which is preliminary data.</text>
</comment>
<dbReference type="InterPro" id="IPR010730">
    <property type="entry name" value="HET"/>
</dbReference>
<proteinExistence type="predicted"/>
<dbReference type="Proteomes" id="UP001175353">
    <property type="component" value="Unassembled WGS sequence"/>
</dbReference>
<keyword evidence="4" id="KW-1185">Reference proteome</keyword>
<evidence type="ECO:0000313" key="4">
    <source>
        <dbReference type="Proteomes" id="UP001175353"/>
    </source>
</evidence>
<dbReference type="AlphaFoldDB" id="A0AAN6QVG9"/>
<name>A0AAN6QVG9_9PEZI</name>
<dbReference type="Pfam" id="PF06985">
    <property type="entry name" value="HET"/>
    <property type="match status" value="1"/>
</dbReference>
<feature type="compositionally biased region" description="Basic residues" evidence="1">
    <location>
        <begin position="8"/>
        <end position="20"/>
    </location>
</feature>
<protein>
    <recommendedName>
        <fullName evidence="2">Heterokaryon incompatibility domain-containing protein</fullName>
    </recommendedName>
</protein>
<accession>A0AAN6QVG9</accession>
<dbReference type="PANTHER" id="PTHR24148:SF64">
    <property type="entry name" value="HETEROKARYON INCOMPATIBILITY DOMAIN-CONTAINING PROTEIN"/>
    <property type="match status" value="1"/>
</dbReference>
<feature type="domain" description="Heterokaryon incompatibility" evidence="2">
    <location>
        <begin position="153"/>
        <end position="323"/>
    </location>
</feature>
<dbReference type="EMBL" id="JAUJLE010000062">
    <property type="protein sequence ID" value="KAK0992640.1"/>
    <property type="molecule type" value="Genomic_DNA"/>
</dbReference>
<organism evidence="3 4">
    <name type="scientific">Friedmanniomyces endolithicus</name>
    <dbReference type="NCBI Taxonomy" id="329885"/>
    <lineage>
        <taxon>Eukaryota</taxon>
        <taxon>Fungi</taxon>
        <taxon>Dikarya</taxon>
        <taxon>Ascomycota</taxon>
        <taxon>Pezizomycotina</taxon>
        <taxon>Dothideomycetes</taxon>
        <taxon>Dothideomycetidae</taxon>
        <taxon>Mycosphaerellales</taxon>
        <taxon>Teratosphaeriaceae</taxon>
        <taxon>Friedmanniomyces</taxon>
    </lineage>
</organism>
<reference evidence="3" key="1">
    <citation type="submission" date="2023-06" db="EMBL/GenBank/DDBJ databases">
        <title>Black Yeasts Isolated from many extreme environments.</title>
        <authorList>
            <person name="Coleine C."/>
            <person name="Stajich J.E."/>
            <person name="Selbmann L."/>
        </authorList>
    </citation>
    <scope>NUCLEOTIDE SEQUENCE</scope>
    <source>
        <strain evidence="3">CCFEE 5200</strain>
    </source>
</reference>
<dbReference type="PANTHER" id="PTHR24148">
    <property type="entry name" value="ANKYRIN REPEAT DOMAIN-CONTAINING PROTEIN 39 HOMOLOG-RELATED"/>
    <property type="match status" value="1"/>
</dbReference>
<evidence type="ECO:0000313" key="3">
    <source>
        <dbReference type="EMBL" id="KAK0992640.1"/>
    </source>
</evidence>